<dbReference type="GO" id="GO:0055085">
    <property type="term" value="P:transmembrane transport"/>
    <property type="evidence" value="ECO:0007669"/>
    <property type="project" value="InterPro"/>
</dbReference>
<feature type="compositionally biased region" description="Polar residues" evidence="10">
    <location>
        <begin position="149"/>
        <end position="170"/>
    </location>
</feature>
<dbReference type="STRING" id="760142.Hipma_1147"/>
<dbReference type="PANTHER" id="PTHR33446">
    <property type="entry name" value="PROTEIN TONB-RELATED"/>
    <property type="match status" value="1"/>
</dbReference>
<sequence>MDTQRSQEASLQRFHINSNSFGYHFLSTVASLIINGAAVLLFLLRPMPILIQPNSWRVYNVSLIYPAKPKIGKKQVALSATLAKIHPRDPIVKQKYSAKEIQNQSKKITKKHLSYSHISPHKKAVQKTEKLVKTKSAMHKVMQTTTSGNRLKNNTKFTGTPQETNQINTSEKPKAISKNSYPSIFNWISSHKFYPISAIYKEEEGRVNLSFYIKKDGTITHINTIKKSYEELNKAALKILKSSSPIPADILKSARIKLPAYVVLAVTFKLEDN</sequence>
<feature type="region of interest" description="Disordered" evidence="10">
    <location>
        <begin position="149"/>
        <end position="173"/>
    </location>
</feature>
<keyword evidence="9 11" id="KW-0472">Membrane</keyword>
<feature type="transmembrane region" description="Helical" evidence="11">
    <location>
        <begin position="21"/>
        <end position="44"/>
    </location>
</feature>
<evidence type="ECO:0000256" key="10">
    <source>
        <dbReference type="SAM" id="MobiDB-lite"/>
    </source>
</evidence>
<dbReference type="GO" id="GO:0015031">
    <property type="term" value="P:protein transport"/>
    <property type="evidence" value="ECO:0007669"/>
    <property type="project" value="UniProtKB-KW"/>
</dbReference>
<protein>
    <submittedName>
        <fullName evidence="13">TonB family protein</fullName>
    </submittedName>
</protein>
<keyword evidence="8 11" id="KW-1133">Transmembrane helix</keyword>
<evidence type="ECO:0000256" key="9">
    <source>
        <dbReference type="ARBA" id="ARBA00023136"/>
    </source>
</evidence>
<evidence type="ECO:0000256" key="7">
    <source>
        <dbReference type="ARBA" id="ARBA00022927"/>
    </source>
</evidence>
<feature type="domain" description="TonB C-terminal" evidence="12">
    <location>
        <begin position="179"/>
        <end position="273"/>
    </location>
</feature>
<keyword evidence="4" id="KW-1003">Cell membrane</keyword>
<evidence type="ECO:0000256" key="2">
    <source>
        <dbReference type="ARBA" id="ARBA00006555"/>
    </source>
</evidence>
<dbReference type="NCBIfam" id="TIGR01352">
    <property type="entry name" value="tonB_Cterm"/>
    <property type="match status" value="1"/>
</dbReference>
<evidence type="ECO:0000256" key="3">
    <source>
        <dbReference type="ARBA" id="ARBA00022448"/>
    </source>
</evidence>
<keyword evidence="6 11" id="KW-0812">Transmembrane</keyword>
<reference evidence="13 14" key="1">
    <citation type="journal article" date="2011" name="Stand. Genomic Sci.">
        <title>Complete genome sequence of the thermophilic sulfur-reducer Hippea maritima type strain (MH(2)).</title>
        <authorList>
            <person name="Huntemann M."/>
            <person name="Lu M."/>
            <person name="Nolan M."/>
            <person name="Lapidus A."/>
            <person name="Lucas S."/>
            <person name="Hammon N."/>
            <person name="Deshpande S."/>
            <person name="Cheng J.F."/>
            <person name="Tapia R."/>
            <person name="Han C."/>
            <person name="Goodwin L."/>
            <person name="Pitluck S."/>
            <person name="Liolios K."/>
            <person name="Pagani I."/>
            <person name="Ivanova N."/>
            <person name="Ovchinikova G."/>
            <person name="Pati A."/>
            <person name="Chen A."/>
            <person name="Palaniappan K."/>
            <person name="Land M."/>
            <person name="Hauser L."/>
            <person name="Jeffries C.D."/>
            <person name="Detter J.C."/>
            <person name="Brambilla E.M."/>
            <person name="Rohde M."/>
            <person name="Spring S."/>
            <person name="Goker M."/>
            <person name="Woyke T."/>
            <person name="Bristow J."/>
            <person name="Eisen J.A."/>
            <person name="Markowitz V."/>
            <person name="Hugenholtz P."/>
            <person name="Kyrpides N.C."/>
            <person name="Klenk H.P."/>
            <person name="Mavromatis K."/>
        </authorList>
    </citation>
    <scope>NUCLEOTIDE SEQUENCE [LARGE SCALE GENOMIC DNA]</scope>
    <source>
        <strain evidence="14">ATCC 700847 / DSM 10411 / MH2</strain>
    </source>
</reference>
<accession>F2LWK3</accession>
<keyword evidence="7" id="KW-0653">Protein transport</keyword>
<organism evidence="13 14">
    <name type="scientific">Hippea maritima (strain ATCC 700847 / DSM 10411 / MH2)</name>
    <dbReference type="NCBI Taxonomy" id="760142"/>
    <lineage>
        <taxon>Bacteria</taxon>
        <taxon>Pseudomonadati</taxon>
        <taxon>Campylobacterota</taxon>
        <taxon>Desulfurellia</taxon>
        <taxon>Desulfurellales</taxon>
        <taxon>Hippeaceae</taxon>
        <taxon>Hippea</taxon>
    </lineage>
</organism>
<dbReference type="PANTHER" id="PTHR33446:SF2">
    <property type="entry name" value="PROTEIN TONB"/>
    <property type="match status" value="1"/>
</dbReference>
<gene>
    <name evidence="13" type="ordered locus">Hipma_1147</name>
</gene>
<evidence type="ECO:0000256" key="4">
    <source>
        <dbReference type="ARBA" id="ARBA00022475"/>
    </source>
</evidence>
<dbReference type="KEGG" id="hmr:Hipma_1147"/>
<name>F2LWK3_HIPMA</name>
<evidence type="ECO:0000256" key="8">
    <source>
        <dbReference type="ARBA" id="ARBA00022989"/>
    </source>
</evidence>
<keyword evidence="14" id="KW-1185">Reference proteome</keyword>
<dbReference type="PROSITE" id="PS52015">
    <property type="entry name" value="TONB_CTD"/>
    <property type="match status" value="1"/>
</dbReference>
<keyword evidence="3" id="KW-0813">Transport</keyword>
<dbReference type="Proteomes" id="UP000008139">
    <property type="component" value="Chromosome"/>
</dbReference>
<proteinExistence type="inferred from homology"/>
<dbReference type="eggNOG" id="COG0810">
    <property type="taxonomic scope" value="Bacteria"/>
</dbReference>
<evidence type="ECO:0000259" key="12">
    <source>
        <dbReference type="PROSITE" id="PS52015"/>
    </source>
</evidence>
<dbReference type="InterPro" id="IPR037682">
    <property type="entry name" value="TonB_C"/>
</dbReference>
<dbReference type="InterPro" id="IPR051045">
    <property type="entry name" value="TonB-dependent_transducer"/>
</dbReference>
<keyword evidence="5" id="KW-0997">Cell inner membrane</keyword>
<evidence type="ECO:0000256" key="11">
    <source>
        <dbReference type="SAM" id="Phobius"/>
    </source>
</evidence>
<dbReference type="GO" id="GO:0031992">
    <property type="term" value="F:energy transducer activity"/>
    <property type="evidence" value="ECO:0007669"/>
    <property type="project" value="TreeGrafter"/>
</dbReference>
<dbReference type="EMBL" id="CP002606">
    <property type="protein sequence ID" value="AEA34112.1"/>
    <property type="molecule type" value="Genomic_DNA"/>
</dbReference>
<dbReference type="AlphaFoldDB" id="F2LWK3"/>
<dbReference type="InParanoid" id="F2LWK3"/>
<dbReference type="Gene3D" id="3.30.1150.10">
    <property type="match status" value="1"/>
</dbReference>
<dbReference type="HOGENOM" id="CLU_1018515_0_0_7"/>
<evidence type="ECO:0000313" key="14">
    <source>
        <dbReference type="Proteomes" id="UP000008139"/>
    </source>
</evidence>
<evidence type="ECO:0000256" key="5">
    <source>
        <dbReference type="ARBA" id="ARBA00022519"/>
    </source>
</evidence>
<dbReference type="InterPro" id="IPR006260">
    <property type="entry name" value="TonB/TolA_C"/>
</dbReference>
<dbReference type="GO" id="GO:0098797">
    <property type="term" value="C:plasma membrane protein complex"/>
    <property type="evidence" value="ECO:0007669"/>
    <property type="project" value="TreeGrafter"/>
</dbReference>
<evidence type="ECO:0000313" key="13">
    <source>
        <dbReference type="EMBL" id="AEA34112.1"/>
    </source>
</evidence>
<evidence type="ECO:0000256" key="6">
    <source>
        <dbReference type="ARBA" id="ARBA00022692"/>
    </source>
</evidence>
<reference evidence="14" key="2">
    <citation type="submission" date="2011-03" db="EMBL/GenBank/DDBJ databases">
        <title>The complete genome of Hippea maritima DSM 10411.</title>
        <authorList>
            <consortium name="US DOE Joint Genome Institute (JGI-PGF)"/>
            <person name="Lucas S."/>
            <person name="Copeland A."/>
            <person name="Lapidus A."/>
            <person name="Bruce D."/>
            <person name="Goodwin L."/>
            <person name="Pitluck S."/>
            <person name="Peters L."/>
            <person name="Kyrpides N."/>
            <person name="Mavromatis K."/>
            <person name="Pagani I."/>
            <person name="Ivanova N."/>
            <person name="Mikhailova N."/>
            <person name="Lu M."/>
            <person name="Detter J.C."/>
            <person name="Tapia R."/>
            <person name="Han C."/>
            <person name="Land M."/>
            <person name="Hauser L."/>
            <person name="Markowitz V."/>
            <person name="Cheng J.-F."/>
            <person name="Hugenholtz P."/>
            <person name="Woyke T."/>
            <person name="Wu D."/>
            <person name="Spring S."/>
            <person name="Schroeder M."/>
            <person name="Brambilla E."/>
            <person name="Klenk H.-P."/>
            <person name="Eisen J.A."/>
        </authorList>
    </citation>
    <scope>NUCLEOTIDE SEQUENCE [LARGE SCALE GENOMIC DNA]</scope>
    <source>
        <strain evidence="14">ATCC 700847 / DSM 10411 / MH2</strain>
    </source>
</reference>
<dbReference type="SUPFAM" id="SSF74653">
    <property type="entry name" value="TolA/TonB C-terminal domain"/>
    <property type="match status" value="1"/>
</dbReference>
<dbReference type="Pfam" id="PF03544">
    <property type="entry name" value="TonB_C"/>
    <property type="match status" value="1"/>
</dbReference>
<comment type="subcellular location">
    <subcellularLocation>
        <location evidence="1">Cell inner membrane</location>
        <topology evidence="1">Single-pass membrane protein</topology>
        <orientation evidence="1">Periplasmic side</orientation>
    </subcellularLocation>
</comment>
<comment type="similarity">
    <text evidence="2">Belongs to the TonB family.</text>
</comment>
<evidence type="ECO:0000256" key="1">
    <source>
        <dbReference type="ARBA" id="ARBA00004383"/>
    </source>
</evidence>